<name>A0A6I5RLN3_9PSED</name>
<dbReference type="AlphaFoldDB" id="A0A6I5RLN3"/>
<sequence length="228" mass="25398">MKRCLRVLTVYSALAPCVAWADAPIDPHADLLYRQALPFLEQADTEASTFSPQASTTKDDLLRQGTALVQTLAPGVELLRKAVALDHPVAEYRLALYYMTYLSPDEVPALACPLLAASLSQGFAPASLQINSLCTEYRDSSAYRAALKKTVQDATRYATYYPQPAVRLECRPQGNQGLTLQWGQQRDFQAEVYRLLGAVDRPQRQMWYRKAVDANGCATAQHRLTSQR</sequence>
<evidence type="ECO:0000313" key="3">
    <source>
        <dbReference type="Proteomes" id="UP000471751"/>
    </source>
</evidence>
<protein>
    <submittedName>
        <fullName evidence="2">Sel1 repeat family protein</fullName>
    </submittedName>
</protein>
<dbReference type="RefSeq" id="WP_163931524.1">
    <property type="nucleotide sequence ID" value="NZ_BMQU01000018.1"/>
</dbReference>
<proteinExistence type="predicted"/>
<dbReference type="EMBL" id="JAAHBT010000008">
    <property type="protein sequence ID" value="NES08609.1"/>
    <property type="molecule type" value="Genomic_DNA"/>
</dbReference>
<keyword evidence="3" id="KW-1185">Reference proteome</keyword>
<comment type="caution">
    <text evidence="2">The sequence shown here is derived from an EMBL/GenBank/DDBJ whole genome shotgun (WGS) entry which is preliminary data.</text>
</comment>
<feature type="chain" id="PRO_5026239058" evidence="1">
    <location>
        <begin position="22"/>
        <end position="228"/>
    </location>
</feature>
<accession>A0A6I5RLN3</accession>
<reference evidence="2 3" key="1">
    <citation type="submission" date="2020-02" db="EMBL/GenBank/DDBJ databases">
        <title>Broccoli isolated Pseudomonas sp.</title>
        <authorList>
            <person name="Fujikawa T."/>
            <person name="Sawada H."/>
        </authorList>
    </citation>
    <scope>NUCLEOTIDE SEQUENCE [LARGE SCALE GENOMIC DNA]</scope>
    <source>
        <strain evidence="2 3">JCM 32154</strain>
    </source>
</reference>
<evidence type="ECO:0000256" key="1">
    <source>
        <dbReference type="SAM" id="SignalP"/>
    </source>
</evidence>
<feature type="signal peptide" evidence="1">
    <location>
        <begin position="1"/>
        <end position="21"/>
    </location>
</feature>
<dbReference type="Gene3D" id="1.25.40.10">
    <property type="entry name" value="Tetratricopeptide repeat domain"/>
    <property type="match status" value="1"/>
</dbReference>
<dbReference type="InterPro" id="IPR011990">
    <property type="entry name" value="TPR-like_helical_dom_sf"/>
</dbReference>
<keyword evidence="1" id="KW-0732">Signal</keyword>
<dbReference type="Proteomes" id="UP000471751">
    <property type="component" value="Unassembled WGS sequence"/>
</dbReference>
<evidence type="ECO:0000313" key="2">
    <source>
        <dbReference type="EMBL" id="NES08609.1"/>
    </source>
</evidence>
<organism evidence="2 3">
    <name type="scientific">Pseudomonas laurentiana</name>
    <dbReference type="NCBI Taxonomy" id="2364649"/>
    <lineage>
        <taxon>Bacteria</taxon>
        <taxon>Pseudomonadati</taxon>
        <taxon>Pseudomonadota</taxon>
        <taxon>Gammaproteobacteria</taxon>
        <taxon>Pseudomonadales</taxon>
        <taxon>Pseudomonadaceae</taxon>
        <taxon>Pseudomonas</taxon>
    </lineage>
</organism>
<gene>
    <name evidence="2" type="ORF">G3O07_00895</name>
</gene>